<dbReference type="AlphaFoldDB" id="A0A5C1DF93"/>
<evidence type="ECO:0000256" key="1">
    <source>
        <dbReference type="SAM" id="MobiDB-lite"/>
    </source>
</evidence>
<evidence type="ECO:0000313" key="3">
    <source>
        <dbReference type="Proteomes" id="UP000322079"/>
    </source>
</evidence>
<keyword evidence="3" id="KW-1185">Reference proteome</keyword>
<dbReference type="EMBL" id="CP043473">
    <property type="protein sequence ID" value="QEL55193.1"/>
    <property type="molecule type" value="Genomic_DNA"/>
</dbReference>
<evidence type="ECO:0000313" key="2">
    <source>
        <dbReference type="EMBL" id="QEL55193.1"/>
    </source>
</evidence>
<sequence length="72" mass="7628">MSATAYCLLRQSAGGRRLSARNAGDAAYAYFIQAQPAADPPLEAGQARTVAVSQLRQPQAAPHRPQYAVKTA</sequence>
<reference evidence="2 3" key="1">
    <citation type="submission" date="2019-08" db="EMBL/GenBank/DDBJ databases">
        <title>Chromobacterium paludis, a novel bacterium isolated from a Maryland marsh pond.</title>
        <authorList>
            <person name="Blackburn M.B."/>
            <person name="Gundersen-Rindal D.E."/>
        </authorList>
    </citation>
    <scope>NUCLEOTIDE SEQUENCE [LARGE SCALE GENOMIC DNA]</scope>
    <source>
        <strain evidence="3">IIBBL 257-1</strain>
    </source>
</reference>
<accession>A0A5C1DF93</accession>
<dbReference type="Proteomes" id="UP000322079">
    <property type="component" value="Chromosome"/>
</dbReference>
<dbReference type="KEGG" id="chrm:FYK34_06245"/>
<gene>
    <name evidence="2" type="ORF">FYK34_06245</name>
</gene>
<dbReference type="RefSeq" id="WP_149295563.1">
    <property type="nucleotide sequence ID" value="NZ_CP043473.1"/>
</dbReference>
<proteinExistence type="predicted"/>
<name>A0A5C1DF93_9NEIS</name>
<organism evidence="2 3">
    <name type="scientific">Chromobacterium paludis</name>
    <dbReference type="NCBI Taxonomy" id="2605945"/>
    <lineage>
        <taxon>Bacteria</taxon>
        <taxon>Pseudomonadati</taxon>
        <taxon>Pseudomonadota</taxon>
        <taxon>Betaproteobacteria</taxon>
        <taxon>Neisseriales</taxon>
        <taxon>Chromobacteriaceae</taxon>
        <taxon>Chromobacterium</taxon>
    </lineage>
</organism>
<feature type="region of interest" description="Disordered" evidence="1">
    <location>
        <begin position="49"/>
        <end position="72"/>
    </location>
</feature>
<protein>
    <submittedName>
        <fullName evidence="2">Uncharacterized protein</fullName>
    </submittedName>
</protein>